<gene>
    <name evidence="13" type="ORF">CBR_g22343</name>
</gene>
<keyword evidence="7" id="KW-0833">Ubl conjugation pathway</keyword>
<evidence type="ECO:0000313" key="14">
    <source>
        <dbReference type="Proteomes" id="UP000265515"/>
    </source>
</evidence>
<reference evidence="13 14" key="1">
    <citation type="journal article" date="2018" name="Cell">
        <title>The Chara Genome: Secondary Complexity and Implications for Plant Terrestrialization.</title>
        <authorList>
            <person name="Nishiyama T."/>
            <person name="Sakayama H."/>
            <person name="Vries J.D."/>
            <person name="Buschmann H."/>
            <person name="Saint-Marcoux D."/>
            <person name="Ullrich K.K."/>
            <person name="Haas F.B."/>
            <person name="Vanderstraeten L."/>
            <person name="Becker D."/>
            <person name="Lang D."/>
            <person name="Vosolsobe S."/>
            <person name="Rombauts S."/>
            <person name="Wilhelmsson P.K.I."/>
            <person name="Janitza P."/>
            <person name="Kern R."/>
            <person name="Heyl A."/>
            <person name="Rumpler F."/>
            <person name="Villalobos L.I.A.C."/>
            <person name="Clay J.M."/>
            <person name="Skokan R."/>
            <person name="Toyoda A."/>
            <person name="Suzuki Y."/>
            <person name="Kagoshima H."/>
            <person name="Schijlen E."/>
            <person name="Tajeshwar N."/>
            <person name="Catarino B."/>
            <person name="Hetherington A.J."/>
            <person name="Saltykova A."/>
            <person name="Bonnot C."/>
            <person name="Breuninger H."/>
            <person name="Symeonidi A."/>
            <person name="Radhakrishnan G.V."/>
            <person name="Van Nieuwerburgh F."/>
            <person name="Deforce D."/>
            <person name="Chang C."/>
            <person name="Karol K.G."/>
            <person name="Hedrich R."/>
            <person name="Ulvskov P."/>
            <person name="Glockner G."/>
            <person name="Delwiche C.F."/>
            <person name="Petrasek J."/>
            <person name="Van de Peer Y."/>
            <person name="Friml J."/>
            <person name="Beilby M."/>
            <person name="Dolan L."/>
            <person name="Kohara Y."/>
            <person name="Sugano S."/>
            <person name="Fujiyama A."/>
            <person name="Delaux P.-M."/>
            <person name="Quint M."/>
            <person name="TheiBen G."/>
            <person name="Hagemann M."/>
            <person name="Harholt J."/>
            <person name="Dunand C."/>
            <person name="Zachgo S."/>
            <person name="Langdale J."/>
            <person name="Maumus F."/>
            <person name="Straeten D.V.D."/>
            <person name="Gould S.B."/>
            <person name="Rensing S.A."/>
        </authorList>
    </citation>
    <scope>NUCLEOTIDE SEQUENCE [LARGE SCALE GENOMIC DNA]</scope>
    <source>
        <strain evidence="13 14">S276</strain>
    </source>
</reference>
<keyword evidence="6" id="KW-0227">DNA damage</keyword>
<dbReference type="EMBL" id="BFEA01000021">
    <property type="protein sequence ID" value="GBG61546.1"/>
    <property type="molecule type" value="Genomic_DNA"/>
</dbReference>
<dbReference type="PANTHER" id="PTHR15169">
    <property type="entry name" value="DAMAGE-SPECIFIC DNA BINDING PROTEIN 2"/>
    <property type="match status" value="1"/>
</dbReference>
<evidence type="ECO:0000256" key="2">
    <source>
        <dbReference type="ARBA" id="ARBA00005434"/>
    </source>
</evidence>
<dbReference type="PANTHER" id="PTHR15169:SF0">
    <property type="entry name" value="DNA DAMAGE-BINDING PROTEIN 2"/>
    <property type="match status" value="1"/>
</dbReference>
<dbReference type="GO" id="GO:0080008">
    <property type="term" value="C:Cul4-RING E3 ubiquitin ligase complex"/>
    <property type="evidence" value="ECO:0007669"/>
    <property type="project" value="InterPro"/>
</dbReference>
<dbReference type="InterPro" id="IPR036322">
    <property type="entry name" value="WD40_repeat_dom_sf"/>
</dbReference>
<feature type="compositionally biased region" description="Basic residues" evidence="12">
    <location>
        <begin position="558"/>
        <end position="567"/>
    </location>
</feature>
<evidence type="ECO:0000256" key="11">
    <source>
        <dbReference type="PROSITE-ProRule" id="PRU00221"/>
    </source>
</evidence>
<evidence type="ECO:0000256" key="10">
    <source>
        <dbReference type="ARBA" id="ARBA00023242"/>
    </source>
</evidence>
<evidence type="ECO:0000256" key="5">
    <source>
        <dbReference type="ARBA" id="ARBA00022737"/>
    </source>
</evidence>
<dbReference type="OMA" id="DSIFGNM"/>
<dbReference type="GO" id="GO:0006281">
    <property type="term" value="P:DNA repair"/>
    <property type="evidence" value="ECO:0007669"/>
    <property type="project" value="UniProtKB-KW"/>
</dbReference>
<organism evidence="13 14">
    <name type="scientific">Chara braunii</name>
    <name type="common">Braun's stonewort</name>
    <dbReference type="NCBI Taxonomy" id="69332"/>
    <lineage>
        <taxon>Eukaryota</taxon>
        <taxon>Viridiplantae</taxon>
        <taxon>Streptophyta</taxon>
        <taxon>Charophyceae</taxon>
        <taxon>Charales</taxon>
        <taxon>Characeae</taxon>
        <taxon>Chara</taxon>
    </lineage>
</organism>
<dbReference type="GO" id="GO:0003684">
    <property type="term" value="F:damaged DNA binding"/>
    <property type="evidence" value="ECO:0007669"/>
    <property type="project" value="InterPro"/>
</dbReference>
<evidence type="ECO:0000256" key="9">
    <source>
        <dbReference type="ARBA" id="ARBA00023204"/>
    </source>
</evidence>
<dbReference type="PROSITE" id="PS50082">
    <property type="entry name" value="WD_REPEATS_2"/>
    <property type="match status" value="2"/>
</dbReference>
<name>A0A388JUQ8_CHABU</name>
<dbReference type="PROSITE" id="PS00678">
    <property type="entry name" value="WD_REPEATS_1"/>
    <property type="match status" value="1"/>
</dbReference>
<dbReference type="InterPro" id="IPR015943">
    <property type="entry name" value="WD40/YVTN_repeat-like_dom_sf"/>
</dbReference>
<dbReference type="InterPro" id="IPR033312">
    <property type="entry name" value="DDB2"/>
</dbReference>
<dbReference type="SMART" id="SM00320">
    <property type="entry name" value="WD40"/>
    <property type="match status" value="4"/>
</dbReference>
<comment type="subcellular location">
    <subcellularLocation>
        <location evidence="1">Nucleus</location>
    </subcellularLocation>
</comment>
<dbReference type="AlphaFoldDB" id="A0A388JUQ8"/>
<dbReference type="Gramene" id="GBG61546">
    <property type="protein sequence ID" value="GBG61546"/>
    <property type="gene ID" value="CBR_g22343"/>
</dbReference>
<keyword evidence="14" id="KW-1185">Reference proteome</keyword>
<dbReference type="OrthoDB" id="9890280at2759"/>
<feature type="region of interest" description="Disordered" evidence="12">
    <location>
        <begin position="525"/>
        <end position="567"/>
    </location>
</feature>
<feature type="compositionally biased region" description="Acidic residues" evidence="12">
    <location>
        <begin position="541"/>
        <end position="554"/>
    </location>
</feature>
<dbReference type="Gene3D" id="4.10.60.10">
    <property type="entry name" value="Zinc finger, CCHC-type"/>
    <property type="match status" value="1"/>
</dbReference>
<comment type="similarity">
    <text evidence="2">Belongs to the WD repeat DDB2/WDR76 family.</text>
</comment>
<feature type="repeat" description="WD" evidence="11">
    <location>
        <begin position="355"/>
        <end position="388"/>
    </location>
</feature>
<dbReference type="Proteomes" id="UP000265515">
    <property type="component" value="Unassembled WGS sequence"/>
</dbReference>
<accession>A0A388JUQ8</accession>
<dbReference type="GO" id="GO:0010224">
    <property type="term" value="P:response to UV-B"/>
    <property type="evidence" value="ECO:0007669"/>
    <property type="project" value="EnsemblPlants"/>
</dbReference>
<dbReference type="Gene3D" id="2.130.10.10">
    <property type="entry name" value="YVTN repeat-like/Quinoprotein amine dehydrogenase"/>
    <property type="match status" value="1"/>
</dbReference>
<keyword evidence="5" id="KW-0677">Repeat</keyword>
<keyword evidence="8" id="KW-0238">DNA-binding</keyword>
<evidence type="ECO:0000256" key="8">
    <source>
        <dbReference type="ARBA" id="ARBA00023125"/>
    </source>
</evidence>
<feature type="repeat" description="WD" evidence="11">
    <location>
        <begin position="167"/>
        <end position="209"/>
    </location>
</feature>
<dbReference type="Pfam" id="PF00400">
    <property type="entry name" value="WD40"/>
    <property type="match status" value="3"/>
</dbReference>
<dbReference type="InterPro" id="IPR019775">
    <property type="entry name" value="WD40_repeat_CS"/>
</dbReference>
<dbReference type="STRING" id="69332.A0A388JUQ8"/>
<evidence type="ECO:0000256" key="3">
    <source>
        <dbReference type="ARBA" id="ARBA00014580"/>
    </source>
</evidence>
<dbReference type="GO" id="GO:0005634">
    <property type="term" value="C:nucleus"/>
    <property type="evidence" value="ECO:0007669"/>
    <property type="project" value="UniProtKB-SubCell"/>
</dbReference>
<feature type="compositionally biased region" description="Acidic residues" evidence="12">
    <location>
        <begin position="16"/>
        <end position="51"/>
    </location>
</feature>
<dbReference type="PROSITE" id="PS50294">
    <property type="entry name" value="WD_REPEATS_REGION"/>
    <property type="match status" value="2"/>
</dbReference>
<feature type="region of interest" description="Disordered" evidence="12">
    <location>
        <begin position="1"/>
        <end position="68"/>
    </location>
</feature>
<keyword evidence="4 11" id="KW-0853">WD repeat</keyword>
<evidence type="ECO:0000256" key="4">
    <source>
        <dbReference type="ARBA" id="ARBA00022574"/>
    </source>
</evidence>
<keyword evidence="9" id="KW-0234">DNA repair</keyword>
<evidence type="ECO:0000313" key="13">
    <source>
        <dbReference type="EMBL" id="GBG61546.1"/>
    </source>
</evidence>
<evidence type="ECO:0000256" key="6">
    <source>
        <dbReference type="ARBA" id="ARBA00022763"/>
    </source>
</evidence>
<protein>
    <recommendedName>
        <fullName evidence="3">DNA damage-binding protein 2</fullName>
    </recommendedName>
</protein>
<evidence type="ECO:0000256" key="1">
    <source>
        <dbReference type="ARBA" id="ARBA00004123"/>
    </source>
</evidence>
<dbReference type="InterPro" id="IPR001680">
    <property type="entry name" value="WD40_rpt"/>
</dbReference>
<evidence type="ECO:0000256" key="12">
    <source>
        <dbReference type="SAM" id="MobiDB-lite"/>
    </source>
</evidence>
<proteinExistence type="inferred from homology"/>
<feature type="compositionally biased region" description="Basic and acidic residues" evidence="12">
    <location>
        <begin position="52"/>
        <end position="64"/>
    </location>
</feature>
<comment type="caution">
    <text evidence="13">The sequence shown here is derived from an EMBL/GenBank/DDBJ whole genome shotgun (WGS) entry which is preliminary data.</text>
</comment>
<dbReference type="SUPFAM" id="SSF50978">
    <property type="entry name" value="WD40 repeat-like"/>
    <property type="match status" value="1"/>
</dbReference>
<keyword evidence="10" id="KW-0539">Nucleus</keyword>
<evidence type="ECO:0000256" key="7">
    <source>
        <dbReference type="ARBA" id="ARBA00022786"/>
    </source>
</evidence>
<sequence length="567" mass="64352">MSTRRRVRAVVVEREGESDEESTSEEEEEEEEEEEQEEEGEEEEEQEQEEEDQRRRPQRTDPGRKPINIKLKSTKGCKVCKKTDHQAGFVGAVYKDCPNKPCFLCKRPGHTTATCPHRTAPEHGITPSSRRHTEAIVEFVAEREIRGSSCELKRPPVIPNEVQAAIVKLHSRRVTTMEFHPTRQNILLSGDKRGQLAIWDFETVHERTVYQSVHSCLLNTIRFSPDSDVSVFTASSDGTVCYTDLETGSAETLVDLNPNGWHGPSSWRMIYGLDVNNEKNFVLAADSFGDLHLIDKRSKKLINKQPIRIHKKGKKVCGIHVNPSHTDIMMSCGNDHSARIWDIRNLEGLEKCLAQLNHPRVVNSAYFSPRTGRKILTTCQDNRIRVWDYIYGDLSLPSREIVHSHDFNRHITNFRAEWDPRDHSECLTVVGRYISDVFDGVALHPIDFIDASTGQLVAELVDPNIATIIPVNKLHPELDILASGSSRSLFIWRPSASDDLEESENGKMKKSNASEVIIFNAEGEKKKKKNMSLKNCKSLGDDDDDDDCSDDDDDMPKKKLKACTKRK</sequence>